<dbReference type="InterPro" id="IPR010982">
    <property type="entry name" value="Lambda_DNA-bd_dom_sf"/>
</dbReference>
<dbReference type="Pfam" id="PF17765">
    <property type="entry name" value="MLTR_LBD"/>
    <property type="match status" value="1"/>
</dbReference>
<dbReference type="Gene3D" id="3.30.450.180">
    <property type="match status" value="1"/>
</dbReference>
<reference evidence="3 4" key="2">
    <citation type="journal article" date="2011" name="J. Antibiot.">
        <title>Furaquinocins I and J: novel polyketide isoprenoid hybrid compounds from Streptomyces reveromyceticus SN-593.</title>
        <authorList>
            <person name="Panthee S."/>
            <person name="Takahashi S."/>
            <person name="Takagi H."/>
            <person name="Nogawa T."/>
            <person name="Oowada E."/>
            <person name="Uramoto M."/>
            <person name="Osada H."/>
        </authorList>
    </citation>
    <scope>NUCLEOTIDE SEQUENCE [LARGE SCALE GENOMIC DNA]</scope>
    <source>
        <strain evidence="3 4">SN-593</strain>
    </source>
</reference>
<dbReference type="GO" id="GO:0003677">
    <property type="term" value="F:DNA binding"/>
    <property type="evidence" value="ECO:0007669"/>
    <property type="project" value="UniProtKB-KW"/>
</dbReference>
<dbReference type="Gene3D" id="1.10.260.40">
    <property type="entry name" value="lambda repressor-like DNA-binding domains"/>
    <property type="match status" value="1"/>
</dbReference>
<dbReference type="CDD" id="cd00093">
    <property type="entry name" value="HTH_XRE"/>
    <property type="match status" value="1"/>
</dbReference>
<protein>
    <submittedName>
        <fullName evidence="3">Putative DNA-binding protein</fullName>
    </submittedName>
</protein>
<evidence type="ECO:0000313" key="3">
    <source>
        <dbReference type="EMBL" id="BBA97458.1"/>
    </source>
</evidence>
<sequence>MGDVGGGAGSGGSGGAVGNDLGDFLRARRELVTPGEVGLPPGNGLRRVPGLRREEVAMLAGISVEYYVRLEQGRDRTPSAQVVDAIAGVLRLDAESTAYLTALAEPRPRRRRGPRPDQQQVVPRGLALLLATANVPVIVFNRYSDVLDANRLARELSPTMVPGVNRLRMLFLDPDAPRHYADWEAYTAIAVAHLRAQVGAHARAEMADERLHALIGELSVRSERFRRLWARHDVRTASSGNFFIRHPRFGELELLVEKFAVVGADGLEALFLHAEPGSRSERALAELAESVGPEGPELSEESARRPLPPAPGTPDRPAL</sequence>
<dbReference type="SUPFAM" id="SSF47413">
    <property type="entry name" value="lambda repressor-like DNA-binding domains"/>
    <property type="match status" value="1"/>
</dbReference>
<evidence type="ECO:0000256" key="1">
    <source>
        <dbReference type="SAM" id="MobiDB-lite"/>
    </source>
</evidence>
<dbReference type="Pfam" id="PF13560">
    <property type="entry name" value="HTH_31"/>
    <property type="match status" value="1"/>
</dbReference>
<name>A0A7U3URP9_9ACTN</name>
<gene>
    <name evidence="3" type="ORF">RVR_3217</name>
</gene>
<dbReference type="PANTHER" id="PTHR35010">
    <property type="entry name" value="BLL4672 PROTEIN-RELATED"/>
    <property type="match status" value="1"/>
</dbReference>
<keyword evidence="3" id="KW-0238">DNA-binding</keyword>
<evidence type="ECO:0000313" key="4">
    <source>
        <dbReference type="Proteomes" id="UP000595703"/>
    </source>
</evidence>
<dbReference type="EMBL" id="AP018365">
    <property type="protein sequence ID" value="BBA97458.1"/>
    <property type="molecule type" value="Genomic_DNA"/>
</dbReference>
<reference evidence="3 4" key="4">
    <citation type="journal article" date="2020" name="Sci. Rep.">
        <title>beta-carboline chemical signals induce reveromycin production through a LuxR family regulator in Streptomyces sp. SN-593.</title>
        <authorList>
            <person name="Panthee S."/>
            <person name="Kito N."/>
            <person name="Hayashi T."/>
            <person name="Shimizu T."/>
            <person name="Ishikawa J."/>
            <person name="Hamamoto H."/>
            <person name="Osada H."/>
            <person name="Takahashi S."/>
        </authorList>
    </citation>
    <scope>NUCLEOTIDE SEQUENCE [LARGE SCALE GENOMIC DNA]</scope>
    <source>
        <strain evidence="3 4">SN-593</strain>
    </source>
</reference>
<dbReference type="InterPro" id="IPR001387">
    <property type="entry name" value="Cro/C1-type_HTH"/>
</dbReference>
<dbReference type="KEGG" id="arev:RVR_3217"/>
<dbReference type="PROSITE" id="PS50943">
    <property type="entry name" value="HTH_CROC1"/>
    <property type="match status" value="1"/>
</dbReference>
<dbReference type="AlphaFoldDB" id="A0A7U3URP9"/>
<dbReference type="PANTHER" id="PTHR35010:SF2">
    <property type="entry name" value="BLL4672 PROTEIN"/>
    <property type="match status" value="1"/>
</dbReference>
<keyword evidence="4" id="KW-1185">Reference proteome</keyword>
<organism evidence="3 4">
    <name type="scientific">Actinacidiphila reveromycinica</name>
    <dbReference type="NCBI Taxonomy" id="659352"/>
    <lineage>
        <taxon>Bacteria</taxon>
        <taxon>Bacillati</taxon>
        <taxon>Actinomycetota</taxon>
        <taxon>Actinomycetes</taxon>
        <taxon>Kitasatosporales</taxon>
        <taxon>Streptomycetaceae</taxon>
        <taxon>Actinacidiphila</taxon>
    </lineage>
</organism>
<reference evidence="3 4" key="3">
    <citation type="journal article" date="2011" name="Nat. Chem. Biol.">
        <title>Reveromycin A biosynthesis uses RevG and RevJ for stereospecific spiroacetal formation.</title>
        <authorList>
            <person name="Takahashi S."/>
            <person name="Toyoda A."/>
            <person name="Sekiyama Y."/>
            <person name="Takagi H."/>
            <person name="Nogawa T."/>
            <person name="Uramoto M."/>
            <person name="Suzuki R."/>
            <person name="Koshino H."/>
            <person name="Kumano T."/>
            <person name="Panthee S."/>
            <person name="Dairi T."/>
            <person name="Ishikawa J."/>
            <person name="Ikeda H."/>
            <person name="Sakaki Y."/>
            <person name="Osada H."/>
        </authorList>
    </citation>
    <scope>NUCLEOTIDE SEQUENCE [LARGE SCALE GENOMIC DNA]</scope>
    <source>
        <strain evidence="3 4">SN-593</strain>
    </source>
</reference>
<dbReference type="SMART" id="SM00530">
    <property type="entry name" value="HTH_XRE"/>
    <property type="match status" value="1"/>
</dbReference>
<dbReference type="Proteomes" id="UP000595703">
    <property type="component" value="Chromosome"/>
</dbReference>
<feature type="compositionally biased region" description="Pro residues" evidence="1">
    <location>
        <begin position="306"/>
        <end position="319"/>
    </location>
</feature>
<feature type="region of interest" description="Disordered" evidence="1">
    <location>
        <begin position="283"/>
        <end position="319"/>
    </location>
</feature>
<dbReference type="RefSeq" id="WP_202233749.1">
    <property type="nucleotide sequence ID" value="NZ_AP018365.1"/>
</dbReference>
<proteinExistence type="predicted"/>
<feature type="domain" description="HTH cro/C1-type" evidence="2">
    <location>
        <begin position="45"/>
        <end position="97"/>
    </location>
</feature>
<dbReference type="InterPro" id="IPR041413">
    <property type="entry name" value="MLTR_LBD"/>
</dbReference>
<evidence type="ECO:0000259" key="2">
    <source>
        <dbReference type="PROSITE" id="PS50943"/>
    </source>
</evidence>
<reference evidence="3 4" key="1">
    <citation type="journal article" date="2010" name="J. Bacteriol.">
        <title>Biochemical characterization of a novel indole prenyltransferase from Streptomyces sp. SN-593.</title>
        <authorList>
            <person name="Takahashi S."/>
            <person name="Takagi H."/>
            <person name="Toyoda A."/>
            <person name="Uramoto M."/>
            <person name="Nogawa T."/>
            <person name="Ueki M."/>
            <person name="Sakaki Y."/>
            <person name="Osada H."/>
        </authorList>
    </citation>
    <scope>NUCLEOTIDE SEQUENCE [LARGE SCALE GENOMIC DNA]</scope>
    <source>
        <strain evidence="3 4">SN-593</strain>
    </source>
</reference>
<accession>A0A7U3URP9</accession>